<dbReference type="GO" id="GO:0046930">
    <property type="term" value="C:pore complex"/>
    <property type="evidence" value="ECO:0007669"/>
    <property type="project" value="UniProtKB-KW"/>
</dbReference>
<proteinExistence type="predicted"/>
<keyword evidence="5" id="KW-0812">Transmembrane</keyword>
<evidence type="ECO:0000256" key="5">
    <source>
        <dbReference type="ARBA" id="ARBA00022692"/>
    </source>
</evidence>
<dbReference type="Gene3D" id="2.40.160.10">
    <property type="entry name" value="Porin"/>
    <property type="match status" value="1"/>
</dbReference>
<dbReference type="HOGENOM" id="CLU_038238_1_0_4"/>
<dbReference type="PATRIC" id="fig|573737.6.peg.3447"/>
<evidence type="ECO:0000256" key="10">
    <source>
        <dbReference type="ARBA" id="ARBA00023237"/>
    </source>
</evidence>
<evidence type="ECO:0000313" key="14">
    <source>
        <dbReference type="Proteomes" id="UP000035050"/>
    </source>
</evidence>
<keyword evidence="8" id="KW-0626">Porin</keyword>
<evidence type="ECO:0000256" key="6">
    <source>
        <dbReference type="ARBA" id="ARBA00022729"/>
    </source>
</evidence>
<gene>
    <name evidence="13" type="ORF">MB84_12760</name>
</gene>
<dbReference type="InterPro" id="IPR033900">
    <property type="entry name" value="Gram_neg_porin_domain"/>
</dbReference>
<evidence type="ECO:0000256" key="2">
    <source>
        <dbReference type="ARBA" id="ARBA00011233"/>
    </source>
</evidence>
<dbReference type="EMBL" id="CP011253">
    <property type="protein sequence ID" value="AKC72384.1"/>
    <property type="molecule type" value="Genomic_DNA"/>
</dbReference>
<evidence type="ECO:0000256" key="8">
    <source>
        <dbReference type="ARBA" id="ARBA00023114"/>
    </source>
</evidence>
<dbReference type="GO" id="GO:0006811">
    <property type="term" value="P:monoatomic ion transport"/>
    <property type="evidence" value="ECO:0007669"/>
    <property type="project" value="UniProtKB-KW"/>
</dbReference>
<name>A0A0E3U985_9BURK</name>
<feature type="signal peptide" evidence="11">
    <location>
        <begin position="1"/>
        <end position="38"/>
    </location>
</feature>
<accession>A0A0E3U985</accession>
<dbReference type="OrthoDB" id="6975458at2"/>
<dbReference type="InterPro" id="IPR023614">
    <property type="entry name" value="Porin_dom_sf"/>
</dbReference>
<dbReference type="GO" id="GO:0015288">
    <property type="term" value="F:porin activity"/>
    <property type="evidence" value="ECO:0007669"/>
    <property type="project" value="UniProtKB-KW"/>
</dbReference>
<evidence type="ECO:0000313" key="13">
    <source>
        <dbReference type="EMBL" id="AKC72384.1"/>
    </source>
</evidence>
<keyword evidence="6 11" id="KW-0732">Signal</keyword>
<evidence type="ECO:0000256" key="7">
    <source>
        <dbReference type="ARBA" id="ARBA00023065"/>
    </source>
</evidence>
<feature type="domain" description="Porin" evidence="12">
    <location>
        <begin position="26"/>
        <end position="346"/>
    </location>
</feature>
<keyword evidence="10" id="KW-0998">Cell outer membrane</keyword>
<comment type="subunit">
    <text evidence="2">Homotrimer.</text>
</comment>
<keyword evidence="14" id="KW-1185">Reference proteome</keyword>
<evidence type="ECO:0000259" key="12">
    <source>
        <dbReference type="Pfam" id="PF13609"/>
    </source>
</evidence>
<dbReference type="KEGG" id="pox:MB84_12760"/>
<dbReference type="CDD" id="cd00342">
    <property type="entry name" value="gram_neg_porins"/>
    <property type="match status" value="1"/>
</dbReference>
<evidence type="ECO:0000256" key="3">
    <source>
        <dbReference type="ARBA" id="ARBA00022448"/>
    </source>
</evidence>
<keyword evidence="9" id="KW-0472">Membrane</keyword>
<keyword evidence="3" id="KW-0813">Transport</keyword>
<protein>
    <submittedName>
        <fullName evidence="13">Porin</fullName>
    </submittedName>
</protein>
<dbReference type="AlphaFoldDB" id="A0A0E3U985"/>
<comment type="subcellular location">
    <subcellularLocation>
        <location evidence="1">Cell outer membrane</location>
        <topology evidence="1">Multi-pass membrane protein</topology>
    </subcellularLocation>
</comment>
<evidence type="ECO:0000256" key="9">
    <source>
        <dbReference type="ARBA" id="ARBA00023136"/>
    </source>
</evidence>
<dbReference type="InterPro" id="IPR050298">
    <property type="entry name" value="Gram-neg_bact_OMP"/>
</dbReference>
<dbReference type="GO" id="GO:0009279">
    <property type="term" value="C:cell outer membrane"/>
    <property type="evidence" value="ECO:0007669"/>
    <property type="project" value="UniProtKB-SubCell"/>
</dbReference>
<evidence type="ECO:0000256" key="1">
    <source>
        <dbReference type="ARBA" id="ARBA00004571"/>
    </source>
</evidence>
<organism evidence="13 14">
    <name type="scientific">Pandoraea oxalativorans</name>
    <dbReference type="NCBI Taxonomy" id="573737"/>
    <lineage>
        <taxon>Bacteria</taxon>
        <taxon>Pseudomonadati</taxon>
        <taxon>Pseudomonadota</taxon>
        <taxon>Betaproteobacteria</taxon>
        <taxon>Burkholderiales</taxon>
        <taxon>Burkholderiaceae</taxon>
        <taxon>Pandoraea</taxon>
    </lineage>
</organism>
<keyword evidence="7" id="KW-0406">Ion transport</keyword>
<dbReference type="Proteomes" id="UP000035050">
    <property type="component" value="Chromosome"/>
</dbReference>
<keyword evidence="4" id="KW-1134">Transmembrane beta strand</keyword>
<sequence length="364" mass="38192">MKTWQKVFGTTRVARKASAVALGAVALGAAALASTAHAQSSVSFYGLADAYVGSVKNPGGNAAAVQQGGGMTTSYWGLSGTEDLGGGNSALFVLESYFQPNNGTYGRFAGDSFFSRNAYVGLSNTRLGTFRIGRITTPMYLATIQFNPFNNSYTFSPMVFHTYKGLGTQGVVGDSAWNNAVAYTTPSYAGLAGTLLYATGNSASDHSAKKWAAALTYANGPFAAAVNYQYVNFSATPGDFGAQLPGVTGLTNQNTVQVGLSYDLAVVKFFAQYMLVASQAASGNFHANTGQLGASVPLGLGSVLASVAYTGSNGSGDNQRRTTWALGYDYPLSKRTDVYVAYKYDHMSDMSTGQTYGAGMRVRF</sequence>
<evidence type="ECO:0000256" key="11">
    <source>
        <dbReference type="SAM" id="SignalP"/>
    </source>
</evidence>
<reference evidence="13" key="1">
    <citation type="submission" date="2016-06" db="EMBL/GenBank/DDBJ databases">
        <title>Pandoraea oxalativorans DSM 23570 Genome Sequencing.</title>
        <authorList>
            <person name="Ee R."/>
            <person name="Lim Y.-L."/>
            <person name="Yong D."/>
            <person name="Yin W.-F."/>
            <person name="Chan K.-G."/>
        </authorList>
    </citation>
    <scope>NUCLEOTIDE SEQUENCE</scope>
    <source>
        <strain evidence="13">DSM 23570</strain>
    </source>
</reference>
<evidence type="ECO:0000256" key="4">
    <source>
        <dbReference type="ARBA" id="ARBA00022452"/>
    </source>
</evidence>
<feature type="chain" id="PRO_5002412720" evidence="11">
    <location>
        <begin position="39"/>
        <end position="364"/>
    </location>
</feature>
<dbReference type="PANTHER" id="PTHR34501">
    <property type="entry name" value="PROTEIN YDDL-RELATED"/>
    <property type="match status" value="1"/>
</dbReference>
<dbReference type="Pfam" id="PF13609">
    <property type="entry name" value="Porin_4"/>
    <property type="match status" value="1"/>
</dbReference>
<dbReference type="PANTHER" id="PTHR34501:SF9">
    <property type="entry name" value="MAJOR OUTER MEMBRANE PROTEIN P.IA"/>
    <property type="match status" value="1"/>
</dbReference>
<dbReference type="SUPFAM" id="SSF56935">
    <property type="entry name" value="Porins"/>
    <property type="match status" value="1"/>
</dbReference>